<reference evidence="2 3" key="1">
    <citation type="submission" date="2024-01" db="EMBL/GenBank/DDBJ databases">
        <title>The genomes of 5 underutilized Papilionoideae crops provide insights into root nodulation and disease resistanc.</title>
        <authorList>
            <person name="Yuan L."/>
        </authorList>
    </citation>
    <scope>NUCLEOTIDE SEQUENCE [LARGE SCALE GENOMIC DNA]</scope>
    <source>
        <strain evidence="2">ZHUSHIDOU_FW_LH</strain>
        <tissue evidence="2">Leaf</tissue>
    </source>
</reference>
<protein>
    <submittedName>
        <fullName evidence="2">Uncharacterized protein</fullName>
    </submittedName>
</protein>
<feature type="region of interest" description="Disordered" evidence="1">
    <location>
        <begin position="45"/>
        <end position="69"/>
    </location>
</feature>
<organism evidence="2 3">
    <name type="scientific">Crotalaria pallida</name>
    <name type="common">Smooth rattlebox</name>
    <name type="synonym">Crotalaria striata</name>
    <dbReference type="NCBI Taxonomy" id="3830"/>
    <lineage>
        <taxon>Eukaryota</taxon>
        <taxon>Viridiplantae</taxon>
        <taxon>Streptophyta</taxon>
        <taxon>Embryophyta</taxon>
        <taxon>Tracheophyta</taxon>
        <taxon>Spermatophyta</taxon>
        <taxon>Magnoliopsida</taxon>
        <taxon>eudicotyledons</taxon>
        <taxon>Gunneridae</taxon>
        <taxon>Pentapetalae</taxon>
        <taxon>rosids</taxon>
        <taxon>fabids</taxon>
        <taxon>Fabales</taxon>
        <taxon>Fabaceae</taxon>
        <taxon>Papilionoideae</taxon>
        <taxon>50 kb inversion clade</taxon>
        <taxon>genistoids sensu lato</taxon>
        <taxon>core genistoids</taxon>
        <taxon>Crotalarieae</taxon>
        <taxon>Crotalaria</taxon>
    </lineage>
</organism>
<evidence type="ECO:0000256" key="1">
    <source>
        <dbReference type="SAM" id="MobiDB-lite"/>
    </source>
</evidence>
<proteinExistence type="predicted"/>
<dbReference type="EMBL" id="JAYWIO010000004">
    <property type="protein sequence ID" value="KAK7266922.1"/>
    <property type="molecule type" value="Genomic_DNA"/>
</dbReference>
<dbReference type="Proteomes" id="UP001372338">
    <property type="component" value="Unassembled WGS sequence"/>
</dbReference>
<accession>A0AAN9F068</accession>
<keyword evidence="3" id="KW-1185">Reference proteome</keyword>
<evidence type="ECO:0000313" key="3">
    <source>
        <dbReference type="Proteomes" id="UP001372338"/>
    </source>
</evidence>
<dbReference type="AlphaFoldDB" id="A0AAN9F068"/>
<evidence type="ECO:0000313" key="2">
    <source>
        <dbReference type="EMBL" id="KAK7266922.1"/>
    </source>
</evidence>
<name>A0AAN9F068_CROPI</name>
<comment type="caution">
    <text evidence="2">The sequence shown here is derived from an EMBL/GenBank/DDBJ whole genome shotgun (WGS) entry which is preliminary data.</text>
</comment>
<sequence>MTARGGGVTTGTIAKEEASRAKPLYWGRSHYGGQLPANEASRWRSGLSSCRNPKDGLPSPVLERIHSQL</sequence>
<gene>
    <name evidence="2" type="ORF">RIF29_19583</name>
</gene>